<evidence type="ECO:0000256" key="1">
    <source>
        <dbReference type="SAM" id="MobiDB-lite"/>
    </source>
</evidence>
<sequence length="101" mass="11481">MKRTDGLQRVIADRLQDPKGQGQEQPLAYQLYPMFAAIAAGPQGGAELRTPWPTRPRWPAEWWEMSNITMKGEGLVQWGGRPWQRGLGDKVKHEDTKPTAR</sequence>
<gene>
    <name evidence="2" type="ORF">SORBI_3002G040550</name>
</gene>
<accession>A0A1W0W260</accession>
<organism evidence="2 3">
    <name type="scientific">Sorghum bicolor</name>
    <name type="common">Sorghum</name>
    <name type="synonym">Sorghum vulgare</name>
    <dbReference type="NCBI Taxonomy" id="4558"/>
    <lineage>
        <taxon>Eukaryota</taxon>
        <taxon>Viridiplantae</taxon>
        <taxon>Streptophyta</taxon>
        <taxon>Embryophyta</taxon>
        <taxon>Tracheophyta</taxon>
        <taxon>Spermatophyta</taxon>
        <taxon>Magnoliopsida</taxon>
        <taxon>Liliopsida</taxon>
        <taxon>Poales</taxon>
        <taxon>Poaceae</taxon>
        <taxon>PACMAD clade</taxon>
        <taxon>Panicoideae</taxon>
        <taxon>Andropogonodae</taxon>
        <taxon>Andropogoneae</taxon>
        <taxon>Sorghinae</taxon>
        <taxon>Sorghum</taxon>
    </lineage>
</organism>
<dbReference type="InParanoid" id="A0A1W0W260"/>
<proteinExistence type="predicted"/>
<reference evidence="2 3" key="1">
    <citation type="journal article" date="2009" name="Nature">
        <title>The Sorghum bicolor genome and the diversification of grasses.</title>
        <authorList>
            <person name="Paterson A.H."/>
            <person name="Bowers J.E."/>
            <person name="Bruggmann R."/>
            <person name="Dubchak I."/>
            <person name="Grimwood J."/>
            <person name="Gundlach H."/>
            <person name="Haberer G."/>
            <person name="Hellsten U."/>
            <person name="Mitros T."/>
            <person name="Poliakov A."/>
            <person name="Schmutz J."/>
            <person name="Spannagl M."/>
            <person name="Tang H."/>
            <person name="Wang X."/>
            <person name="Wicker T."/>
            <person name="Bharti A.K."/>
            <person name="Chapman J."/>
            <person name="Feltus F.A."/>
            <person name="Gowik U."/>
            <person name="Grigoriev I.V."/>
            <person name="Lyons E."/>
            <person name="Maher C.A."/>
            <person name="Martis M."/>
            <person name="Narechania A."/>
            <person name="Otillar R.P."/>
            <person name="Penning B.W."/>
            <person name="Salamov A.A."/>
            <person name="Wang Y."/>
            <person name="Zhang L."/>
            <person name="Carpita N.C."/>
            <person name="Freeling M."/>
            <person name="Gingle A.R."/>
            <person name="Hash C.T."/>
            <person name="Keller B."/>
            <person name="Klein P."/>
            <person name="Kresovich S."/>
            <person name="McCann M.C."/>
            <person name="Ming R."/>
            <person name="Peterson D.G."/>
            <person name="Mehboob-ur-Rahman"/>
            <person name="Ware D."/>
            <person name="Westhoff P."/>
            <person name="Mayer K.F."/>
            <person name="Messing J."/>
            <person name="Rokhsar D.S."/>
        </authorList>
    </citation>
    <scope>NUCLEOTIDE SEQUENCE [LARGE SCALE GENOMIC DNA]</scope>
    <source>
        <strain evidence="3">cv. BTx623</strain>
    </source>
</reference>
<dbReference type="Gramene" id="OQU88467">
    <property type="protein sequence ID" value="OQU88467"/>
    <property type="gene ID" value="SORBI_3002G040550"/>
</dbReference>
<evidence type="ECO:0000313" key="2">
    <source>
        <dbReference type="EMBL" id="OQU88467.1"/>
    </source>
</evidence>
<protein>
    <submittedName>
        <fullName evidence="2">Uncharacterized protein</fullName>
    </submittedName>
</protein>
<feature type="compositionally biased region" description="Basic and acidic residues" evidence="1">
    <location>
        <begin position="87"/>
        <end position="101"/>
    </location>
</feature>
<dbReference type="ExpressionAtlas" id="A0A1W0W260">
    <property type="expression patterns" value="baseline"/>
</dbReference>
<dbReference type="AlphaFoldDB" id="A0A1W0W260"/>
<reference evidence="3" key="2">
    <citation type="journal article" date="2018" name="Plant J.">
        <title>The Sorghum bicolor reference genome: improved assembly, gene annotations, a transcriptome atlas, and signatures of genome organization.</title>
        <authorList>
            <person name="McCormick R.F."/>
            <person name="Truong S.K."/>
            <person name="Sreedasyam A."/>
            <person name="Jenkins J."/>
            <person name="Shu S."/>
            <person name="Sims D."/>
            <person name="Kennedy M."/>
            <person name="Amirebrahimi M."/>
            <person name="Weers B.D."/>
            <person name="McKinley B."/>
            <person name="Mattison A."/>
            <person name="Morishige D.T."/>
            <person name="Grimwood J."/>
            <person name="Schmutz J."/>
            <person name="Mullet J.E."/>
        </authorList>
    </citation>
    <scope>NUCLEOTIDE SEQUENCE [LARGE SCALE GENOMIC DNA]</scope>
    <source>
        <strain evidence="3">cv. BTx623</strain>
    </source>
</reference>
<dbReference type="Proteomes" id="UP000000768">
    <property type="component" value="Chromosome 2"/>
</dbReference>
<dbReference type="EMBL" id="CM000761">
    <property type="protein sequence ID" value="OQU88467.1"/>
    <property type="molecule type" value="Genomic_DNA"/>
</dbReference>
<keyword evidence="3" id="KW-1185">Reference proteome</keyword>
<evidence type="ECO:0000313" key="3">
    <source>
        <dbReference type="Proteomes" id="UP000000768"/>
    </source>
</evidence>
<name>A0A1W0W260_SORBI</name>
<feature type="region of interest" description="Disordered" evidence="1">
    <location>
        <begin position="79"/>
        <end position="101"/>
    </location>
</feature>